<dbReference type="Pfam" id="PF13340">
    <property type="entry name" value="DUF4096"/>
    <property type="match status" value="1"/>
</dbReference>
<accession>A0A3Q9EW16</accession>
<evidence type="ECO:0000313" key="3">
    <source>
        <dbReference type="Proteomes" id="UP000280298"/>
    </source>
</evidence>
<proteinExistence type="predicted"/>
<reference evidence="2 3" key="1">
    <citation type="journal article" date="2019" name="Int. J. Syst. Evol. Microbiol.">
        <title>Streptomyces cyaneochromogenes sp. nov., a blue pigment-producing actinomycete from manganese-contaminated soil.</title>
        <authorList>
            <person name="Tang X."/>
            <person name="Zhao J."/>
            <person name="Li K."/>
            <person name="Chen Z."/>
            <person name="Sun Y."/>
            <person name="Gao J."/>
        </authorList>
    </citation>
    <scope>NUCLEOTIDE SEQUENCE [LARGE SCALE GENOMIC DNA]</scope>
    <source>
        <strain evidence="2 3">MK-45</strain>
    </source>
</reference>
<evidence type="ECO:0000313" key="2">
    <source>
        <dbReference type="EMBL" id="AZQ40045.1"/>
    </source>
</evidence>
<keyword evidence="3" id="KW-1185">Reference proteome</keyword>
<dbReference type="KEGG" id="scya:EJ357_47205"/>
<gene>
    <name evidence="2" type="ORF">EJ357_47205</name>
</gene>
<dbReference type="AlphaFoldDB" id="A0A3Q9EW16"/>
<sequence length="29" mass="3351">MIEAIAWKYRTGSPWGDMPSEFGSWKGVY</sequence>
<dbReference type="Proteomes" id="UP000280298">
    <property type="component" value="Chromosome"/>
</dbReference>
<protein>
    <submittedName>
        <fullName evidence="2">Transposase</fullName>
    </submittedName>
</protein>
<evidence type="ECO:0000259" key="1">
    <source>
        <dbReference type="Pfam" id="PF13340"/>
    </source>
</evidence>
<name>A0A3Q9EW16_9ACTN</name>
<organism evidence="2 3">
    <name type="scientific">Streptomyces cyaneochromogenes</name>
    <dbReference type="NCBI Taxonomy" id="2496836"/>
    <lineage>
        <taxon>Bacteria</taxon>
        <taxon>Bacillati</taxon>
        <taxon>Actinomycetota</taxon>
        <taxon>Actinomycetes</taxon>
        <taxon>Kitasatosporales</taxon>
        <taxon>Streptomycetaceae</taxon>
        <taxon>Streptomyces</taxon>
    </lineage>
</organism>
<feature type="domain" description="Insertion element IS402-like" evidence="1">
    <location>
        <begin position="1"/>
        <end position="29"/>
    </location>
</feature>
<dbReference type="InterPro" id="IPR025161">
    <property type="entry name" value="IS402-like_dom"/>
</dbReference>
<dbReference type="EMBL" id="CP034539">
    <property type="protein sequence ID" value="AZQ40045.1"/>
    <property type="molecule type" value="Genomic_DNA"/>
</dbReference>
<dbReference type="RefSeq" id="WP_126398935.1">
    <property type="nucleotide sequence ID" value="NZ_CP034539.1"/>
</dbReference>